<evidence type="ECO:0000313" key="2">
    <source>
        <dbReference type="Proteomes" id="UP000599074"/>
    </source>
</evidence>
<name>A0A8J3X3F9_9ACTN</name>
<comment type="caution">
    <text evidence="1">The sequence shown here is derived from an EMBL/GenBank/DDBJ whole genome shotgun (WGS) entry which is preliminary data.</text>
</comment>
<sequence>MGIFDRLRRHSGPDRFAGEVLAALRAAGVSDAHYHRREFSIEYRRRPGTESAWLYLHNLYAECQREPGSREERIRRFVTTFTRLPDVPENWEAARHRLRPVLRSATFARAGQAGRPAPLRRPAFPFLDEMVVIDQPTSMTYVSEATCAEWGVTTEEVFAAARANLAAVSTPPLAEHPGGRVMLRFIDDGDAYWVSHILLDGWLAALADHVGGTPVAFVPDVRSLVIVDADPQPLPQLFDLVERHFAESPRPLSPMAYTVDRTGRVVPFTVDRGHPAADAVQRASRVLAATEYGAQRNILRGETDDSVASYAVFATADGGTFSVAAWTRGTRVLLPRVDFVAFTVTAGNTFFVPWDVVIEADVLTELPQYRPARYLGEAWPWPAALGYLRERAVPIDLGRPVPR</sequence>
<accession>A0A8J3X3F9</accession>
<protein>
    <submittedName>
        <fullName evidence="1">Uncharacterized protein</fullName>
    </submittedName>
</protein>
<reference evidence="1" key="1">
    <citation type="submission" date="2021-01" db="EMBL/GenBank/DDBJ databases">
        <title>Whole genome shotgun sequence of Planosporangium mesophilum NBRC 109066.</title>
        <authorList>
            <person name="Komaki H."/>
            <person name="Tamura T."/>
        </authorList>
    </citation>
    <scope>NUCLEOTIDE SEQUENCE</scope>
    <source>
        <strain evidence="1">NBRC 109066</strain>
    </source>
</reference>
<dbReference type="Proteomes" id="UP000599074">
    <property type="component" value="Unassembled WGS sequence"/>
</dbReference>
<keyword evidence="2" id="KW-1185">Reference proteome</keyword>
<proteinExistence type="predicted"/>
<dbReference type="AlphaFoldDB" id="A0A8J3X3F9"/>
<gene>
    <name evidence="1" type="ORF">Pme01_24150</name>
</gene>
<organism evidence="1 2">
    <name type="scientific">Planosporangium mesophilum</name>
    <dbReference type="NCBI Taxonomy" id="689768"/>
    <lineage>
        <taxon>Bacteria</taxon>
        <taxon>Bacillati</taxon>
        <taxon>Actinomycetota</taxon>
        <taxon>Actinomycetes</taxon>
        <taxon>Micromonosporales</taxon>
        <taxon>Micromonosporaceae</taxon>
        <taxon>Planosporangium</taxon>
    </lineage>
</organism>
<dbReference type="EMBL" id="BOON01000021">
    <property type="protein sequence ID" value="GII22818.1"/>
    <property type="molecule type" value="Genomic_DNA"/>
</dbReference>
<dbReference type="RefSeq" id="WP_168115630.1">
    <property type="nucleotide sequence ID" value="NZ_BOON01000021.1"/>
</dbReference>
<evidence type="ECO:0000313" key="1">
    <source>
        <dbReference type="EMBL" id="GII22818.1"/>
    </source>
</evidence>